<evidence type="ECO:0000256" key="5">
    <source>
        <dbReference type="ARBA" id="ARBA00023315"/>
    </source>
</evidence>
<dbReference type="PROSITE" id="PS50968">
    <property type="entry name" value="BIOTINYL_LIPOYL"/>
    <property type="match status" value="1"/>
</dbReference>
<keyword evidence="3" id="KW-0450">Lipoyl</keyword>
<dbReference type="SUPFAM" id="SSF51230">
    <property type="entry name" value="Single hybrid motif"/>
    <property type="match status" value="1"/>
</dbReference>
<sequence length="147" mass="16018">MHFKIHFRYVKVGDTIHQFDPVCEVQSDKATVTITSRYDGTIRALHFEPQDMCAVGQALVDIELAEGASDTPSPAEPAHASPTTVEARTPEPDHTSHSEAFGKALATPAVRRLAVENKVGVPSFGDLNYCVSNSLNQVHFKNVNFLG</sequence>
<reference evidence="11 12" key="1">
    <citation type="submission" date="2018-11" db="EMBL/GenBank/DDBJ databases">
        <authorList>
            <consortium name="Pathogen Informatics"/>
        </authorList>
    </citation>
    <scope>NUCLEOTIDE SEQUENCE [LARGE SCALE GENOMIC DNA]</scope>
    <source>
        <strain evidence="11 12">Egypt</strain>
    </source>
</reference>
<dbReference type="PANTHER" id="PTHR43178">
    <property type="entry name" value="DIHYDROLIPOAMIDE ACETYLTRANSFERASE COMPONENT OF PYRUVATE DEHYDROGENASE COMPLEX"/>
    <property type="match status" value="1"/>
</dbReference>
<feature type="region of interest" description="Disordered" evidence="9">
    <location>
        <begin position="66"/>
        <end position="98"/>
    </location>
</feature>
<evidence type="ECO:0000256" key="1">
    <source>
        <dbReference type="ARBA" id="ARBA00001938"/>
    </source>
</evidence>
<evidence type="ECO:0000313" key="12">
    <source>
        <dbReference type="Proteomes" id="UP000272942"/>
    </source>
</evidence>
<evidence type="ECO:0000256" key="3">
    <source>
        <dbReference type="ARBA" id="ARBA00022823"/>
    </source>
</evidence>
<dbReference type="AlphaFoldDB" id="A0A3P8B6U3"/>
<evidence type="ECO:0000256" key="8">
    <source>
        <dbReference type="ARBA" id="ARBA00042008"/>
    </source>
</evidence>
<dbReference type="InterPro" id="IPR000089">
    <property type="entry name" value="Biotin_lipoyl"/>
</dbReference>
<dbReference type="PROSITE" id="PS00189">
    <property type="entry name" value="LIPOYL"/>
    <property type="match status" value="1"/>
</dbReference>
<dbReference type="EC" id="2.3.1.168" evidence="6"/>
<evidence type="ECO:0000313" key="11">
    <source>
        <dbReference type="EMBL" id="VDP21812.1"/>
    </source>
</evidence>
<evidence type="ECO:0000256" key="7">
    <source>
        <dbReference type="ARBA" id="ARBA00039275"/>
    </source>
</evidence>
<keyword evidence="12" id="KW-1185">Reference proteome</keyword>
<organism evidence="11 12">
    <name type="scientific">Echinostoma caproni</name>
    <dbReference type="NCBI Taxonomy" id="27848"/>
    <lineage>
        <taxon>Eukaryota</taxon>
        <taxon>Metazoa</taxon>
        <taxon>Spiralia</taxon>
        <taxon>Lophotrochozoa</taxon>
        <taxon>Platyhelminthes</taxon>
        <taxon>Trematoda</taxon>
        <taxon>Digenea</taxon>
        <taxon>Plagiorchiida</taxon>
        <taxon>Echinostomata</taxon>
        <taxon>Echinostomatoidea</taxon>
        <taxon>Echinostomatidae</taxon>
        <taxon>Echinostoma</taxon>
    </lineage>
</organism>
<dbReference type="GO" id="GO:0016407">
    <property type="term" value="F:acetyltransferase activity"/>
    <property type="evidence" value="ECO:0007669"/>
    <property type="project" value="TreeGrafter"/>
</dbReference>
<evidence type="ECO:0000256" key="2">
    <source>
        <dbReference type="ARBA" id="ARBA00022679"/>
    </source>
</evidence>
<proteinExistence type="predicted"/>
<dbReference type="PANTHER" id="PTHR43178:SF5">
    <property type="entry name" value="LIPOAMIDE ACYLTRANSFERASE COMPONENT OF BRANCHED-CHAIN ALPHA-KETO ACID DEHYDROGENASE COMPLEX, MITOCHONDRIAL"/>
    <property type="match status" value="1"/>
</dbReference>
<dbReference type="EMBL" id="UZAN01001125">
    <property type="protein sequence ID" value="VDP21812.1"/>
    <property type="molecule type" value="Genomic_DNA"/>
</dbReference>
<keyword evidence="5" id="KW-0012">Acyltransferase</keyword>
<dbReference type="Gene3D" id="2.40.50.100">
    <property type="match status" value="1"/>
</dbReference>
<gene>
    <name evidence="11" type="ORF">ECPE_LOCUS349</name>
</gene>
<dbReference type="InterPro" id="IPR011053">
    <property type="entry name" value="Single_hybrid_motif"/>
</dbReference>
<accession>A0A3P8B6U3</accession>
<dbReference type="InterPro" id="IPR003016">
    <property type="entry name" value="2-oxoA_DH_lipoyl-BS"/>
</dbReference>
<dbReference type="OrthoDB" id="202158at2759"/>
<dbReference type="CDD" id="cd06849">
    <property type="entry name" value="lipoyl_domain"/>
    <property type="match status" value="1"/>
</dbReference>
<feature type="compositionally biased region" description="Basic and acidic residues" evidence="9">
    <location>
        <begin position="88"/>
        <end position="97"/>
    </location>
</feature>
<dbReference type="GO" id="GO:0031405">
    <property type="term" value="F:lipoic acid binding"/>
    <property type="evidence" value="ECO:0007669"/>
    <property type="project" value="TreeGrafter"/>
</dbReference>
<dbReference type="GO" id="GO:0043754">
    <property type="term" value="F:dihydrolipoamide branched chain acyltransferase activity"/>
    <property type="evidence" value="ECO:0007669"/>
    <property type="project" value="UniProtKB-EC"/>
</dbReference>
<protein>
    <recommendedName>
        <fullName evidence="7">Lipoamide acyltransferase component of branched-chain alpha-keto acid dehydrogenase complex, mitochondrial</fullName>
        <ecNumber evidence="6">2.3.1.168</ecNumber>
    </recommendedName>
    <alternativeName>
        <fullName evidence="8">Branched-chain alpha-keto acid dehydrogenase complex component E2</fullName>
    </alternativeName>
</protein>
<evidence type="ECO:0000259" key="10">
    <source>
        <dbReference type="PROSITE" id="PS50968"/>
    </source>
</evidence>
<dbReference type="InterPro" id="IPR050743">
    <property type="entry name" value="2-oxoacid_DH_E2_comp"/>
</dbReference>
<comment type="cofactor">
    <cofactor evidence="1">
        <name>(R)-lipoate</name>
        <dbReference type="ChEBI" id="CHEBI:83088"/>
    </cofactor>
</comment>
<dbReference type="Proteomes" id="UP000272942">
    <property type="component" value="Unassembled WGS sequence"/>
</dbReference>
<evidence type="ECO:0000256" key="6">
    <source>
        <dbReference type="ARBA" id="ARBA00038880"/>
    </source>
</evidence>
<feature type="domain" description="Lipoyl-binding" evidence="10">
    <location>
        <begin position="1"/>
        <end position="63"/>
    </location>
</feature>
<evidence type="ECO:0000256" key="9">
    <source>
        <dbReference type="SAM" id="MobiDB-lite"/>
    </source>
</evidence>
<keyword evidence="2" id="KW-0808">Transferase</keyword>
<evidence type="ECO:0000256" key="4">
    <source>
        <dbReference type="ARBA" id="ARBA00022946"/>
    </source>
</evidence>
<dbReference type="Pfam" id="PF00364">
    <property type="entry name" value="Biotin_lipoyl"/>
    <property type="match status" value="1"/>
</dbReference>
<name>A0A3P8B6U3_9TREM</name>
<keyword evidence="4" id="KW-0809">Transit peptide</keyword>
<dbReference type="GO" id="GO:0005739">
    <property type="term" value="C:mitochondrion"/>
    <property type="evidence" value="ECO:0007669"/>
    <property type="project" value="TreeGrafter"/>
</dbReference>